<dbReference type="RefSeq" id="WP_007186053.1">
    <property type="nucleotide sequence ID" value="NZ_AKGD01000002.1"/>
</dbReference>
<proteinExistence type="predicted"/>
<evidence type="ECO:0000256" key="3">
    <source>
        <dbReference type="ARBA" id="ARBA00023163"/>
    </source>
</evidence>
<comment type="caution">
    <text evidence="6">The sequence shown here is derived from an EMBL/GenBank/DDBJ whole genome shotgun (WGS) entry which is preliminary data.</text>
</comment>
<organism evidence="6 7">
    <name type="scientific">Hydrocarboniphaga effusa AP103</name>
    <dbReference type="NCBI Taxonomy" id="1172194"/>
    <lineage>
        <taxon>Bacteria</taxon>
        <taxon>Pseudomonadati</taxon>
        <taxon>Pseudomonadota</taxon>
        <taxon>Gammaproteobacteria</taxon>
        <taxon>Nevskiales</taxon>
        <taxon>Nevskiaceae</taxon>
        <taxon>Hydrocarboniphaga</taxon>
    </lineage>
</organism>
<accession>I7ZCZ8</accession>
<feature type="compositionally biased region" description="Low complexity" evidence="4">
    <location>
        <begin position="9"/>
        <end position="20"/>
    </location>
</feature>
<sequence>MNRLDGDPGASVAASRRASGTSLRMLEARAFIEAHFTHPITPTRIARHVGLATPLLNREFQRAFGESPRQVLMNCRMRAAHDRLADGTPTTEVALQVGYHSDRTFAADYRKWLSAAQ</sequence>
<dbReference type="Proteomes" id="UP000003704">
    <property type="component" value="Unassembled WGS sequence"/>
</dbReference>
<keyword evidence="3" id="KW-0804">Transcription</keyword>
<evidence type="ECO:0000256" key="1">
    <source>
        <dbReference type="ARBA" id="ARBA00023015"/>
    </source>
</evidence>
<keyword evidence="2" id="KW-0238">DNA-binding</keyword>
<dbReference type="EMBL" id="AKGD01000002">
    <property type="protein sequence ID" value="EIT69532.1"/>
    <property type="molecule type" value="Genomic_DNA"/>
</dbReference>
<dbReference type="AlphaFoldDB" id="I7ZCZ8"/>
<evidence type="ECO:0000259" key="5">
    <source>
        <dbReference type="PROSITE" id="PS01124"/>
    </source>
</evidence>
<evidence type="ECO:0000313" key="7">
    <source>
        <dbReference type="Proteomes" id="UP000003704"/>
    </source>
</evidence>
<dbReference type="InterPro" id="IPR009057">
    <property type="entry name" value="Homeodomain-like_sf"/>
</dbReference>
<dbReference type="GO" id="GO:0003700">
    <property type="term" value="F:DNA-binding transcription factor activity"/>
    <property type="evidence" value="ECO:0007669"/>
    <property type="project" value="InterPro"/>
</dbReference>
<evidence type="ECO:0000256" key="2">
    <source>
        <dbReference type="ARBA" id="ARBA00023125"/>
    </source>
</evidence>
<feature type="domain" description="HTH araC/xylS-type" evidence="5">
    <location>
        <begin position="26"/>
        <end position="117"/>
    </location>
</feature>
<feature type="region of interest" description="Disordered" evidence="4">
    <location>
        <begin position="1"/>
        <end position="20"/>
    </location>
</feature>
<evidence type="ECO:0000313" key="6">
    <source>
        <dbReference type="EMBL" id="EIT69532.1"/>
    </source>
</evidence>
<dbReference type="Pfam" id="PF12833">
    <property type="entry name" value="HTH_18"/>
    <property type="match status" value="1"/>
</dbReference>
<dbReference type="PANTHER" id="PTHR46796">
    <property type="entry name" value="HTH-TYPE TRANSCRIPTIONAL ACTIVATOR RHAS-RELATED"/>
    <property type="match status" value="1"/>
</dbReference>
<keyword evidence="1" id="KW-0805">Transcription regulation</keyword>
<keyword evidence="7" id="KW-1185">Reference proteome</keyword>
<dbReference type="OrthoDB" id="9809338at2"/>
<evidence type="ECO:0000256" key="4">
    <source>
        <dbReference type="SAM" id="MobiDB-lite"/>
    </source>
</evidence>
<dbReference type="InterPro" id="IPR018060">
    <property type="entry name" value="HTH_AraC"/>
</dbReference>
<dbReference type="PROSITE" id="PS01124">
    <property type="entry name" value="HTH_ARAC_FAMILY_2"/>
    <property type="match status" value="1"/>
</dbReference>
<dbReference type="SUPFAM" id="SSF46689">
    <property type="entry name" value="Homeodomain-like"/>
    <property type="match status" value="1"/>
</dbReference>
<dbReference type="STRING" id="1172194.WQQ_31140"/>
<dbReference type="GO" id="GO:0043565">
    <property type="term" value="F:sequence-specific DNA binding"/>
    <property type="evidence" value="ECO:0007669"/>
    <property type="project" value="InterPro"/>
</dbReference>
<dbReference type="InterPro" id="IPR050204">
    <property type="entry name" value="AraC_XylS_family_regulators"/>
</dbReference>
<dbReference type="SMART" id="SM00342">
    <property type="entry name" value="HTH_ARAC"/>
    <property type="match status" value="1"/>
</dbReference>
<dbReference type="PANTHER" id="PTHR46796:SF2">
    <property type="entry name" value="TRANSCRIPTIONAL REGULATORY PROTEIN"/>
    <property type="match status" value="1"/>
</dbReference>
<protein>
    <recommendedName>
        <fullName evidence="5">HTH araC/xylS-type domain-containing protein</fullName>
    </recommendedName>
</protein>
<reference evidence="6 7" key="1">
    <citation type="journal article" date="2012" name="J. Bacteriol.">
        <title>Genome Sequence of n-Alkane-Degrading Hydrocarboniphaga effusa Strain AP103T (ATCC BAA-332T).</title>
        <authorList>
            <person name="Chang H.K."/>
            <person name="Zylstra G.J."/>
            <person name="Chae J.C."/>
        </authorList>
    </citation>
    <scope>NUCLEOTIDE SEQUENCE [LARGE SCALE GENOMIC DNA]</scope>
    <source>
        <strain evidence="6 7">AP103</strain>
    </source>
</reference>
<dbReference type="Gene3D" id="1.10.10.60">
    <property type="entry name" value="Homeodomain-like"/>
    <property type="match status" value="1"/>
</dbReference>
<gene>
    <name evidence="6" type="ORF">WQQ_31140</name>
</gene>
<name>I7ZCZ8_9GAMM</name>